<keyword evidence="9 11" id="KW-0460">Magnesium</keyword>
<reference evidence="12 13" key="1">
    <citation type="submission" date="2023-06" db="EMBL/GenBank/DDBJ databases">
        <title>Draft Genome Sequences of lactic acid bacteria strains isolated from fermented milk products.</title>
        <authorList>
            <person name="Elcheninov A.G."/>
            <person name="Klyukina A."/>
            <person name="Zayulina K.S."/>
            <person name="Gavirova L.A."/>
            <person name="Shcherbakova P.A."/>
            <person name="Shestakov A.I."/>
            <person name="Kublanov I.V."/>
            <person name="Kochetkova T.V."/>
        </authorList>
    </citation>
    <scope>NUCLEOTIDE SEQUENCE [LARGE SCALE GENOMIC DNA]</scope>
    <source>
        <strain evidence="12 13">TOM.81</strain>
    </source>
</reference>
<feature type="binding site" evidence="11">
    <location>
        <position position="46"/>
    </location>
    <ligand>
        <name>substrate</name>
    </ligand>
</feature>
<dbReference type="CDD" id="cd01170">
    <property type="entry name" value="THZ_kinase"/>
    <property type="match status" value="1"/>
</dbReference>
<evidence type="ECO:0000256" key="10">
    <source>
        <dbReference type="ARBA" id="ARBA00022977"/>
    </source>
</evidence>
<dbReference type="GO" id="GO:0016301">
    <property type="term" value="F:kinase activity"/>
    <property type="evidence" value="ECO:0007669"/>
    <property type="project" value="UniProtKB-KW"/>
</dbReference>
<evidence type="ECO:0000256" key="8">
    <source>
        <dbReference type="ARBA" id="ARBA00022840"/>
    </source>
</evidence>
<dbReference type="Pfam" id="PF02110">
    <property type="entry name" value="HK"/>
    <property type="match status" value="1"/>
</dbReference>
<dbReference type="InterPro" id="IPR000417">
    <property type="entry name" value="Hyethyz_kinase"/>
</dbReference>
<comment type="caution">
    <text evidence="12">The sequence shown here is derived from an EMBL/GenBank/DDBJ whole genome shotgun (WGS) entry which is preliminary data.</text>
</comment>
<evidence type="ECO:0000256" key="11">
    <source>
        <dbReference type="HAMAP-Rule" id="MF_00228"/>
    </source>
</evidence>
<gene>
    <name evidence="11" type="primary">thiM</name>
    <name evidence="12" type="ORF">QUE93_08835</name>
</gene>
<evidence type="ECO:0000256" key="5">
    <source>
        <dbReference type="ARBA" id="ARBA00022723"/>
    </source>
</evidence>
<organism evidence="12 13">
    <name type="scientific">Leuconostoc falkenbergense</name>
    <dbReference type="NCBI Taxonomy" id="2766470"/>
    <lineage>
        <taxon>Bacteria</taxon>
        <taxon>Bacillati</taxon>
        <taxon>Bacillota</taxon>
        <taxon>Bacilli</taxon>
        <taxon>Lactobacillales</taxon>
        <taxon>Lactobacillaceae</taxon>
        <taxon>Leuconostoc</taxon>
    </lineage>
</organism>
<comment type="cofactor">
    <cofactor evidence="2 11">
        <name>Mg(2+)</name>
        <dbReference type="ChEBI" id="CHEBI:18420"/>
    </cofactor>
</comment>
<evidence type="ECO:0000256" key="2">
    <source>
        <dbReference type="ARBA" id="ARBA00001946"/>
    </source>
</evidence>
<keyword evidence="6 11" id="KW-0547">Nucleotide-binding</keyword>
<dbReference type="RefSeq" id="WP_289456998.1">
    <property type="nucleotide sequence ID" value="NZ_JAUCAQ010000020.1"/>
</dbReference>
<keyword evidence="10 11" id="KW-0784">Thiamine biosynthesis</keyword>
<comment type="pathway">
    <text evidence="3 11">Cofactor biosynthesis; thiamine diphosphate biosynthesis; 4-methyl-5-(2-phosphoethyl)-thiazole from 5-(2-hydroxyethyl)-4-methylthiazole: step 1/1.</text>
</comment>
<dbReference type="Proteomes" id="UP001242903">
    <property type="component" value="Unassembled WGS sequence"/>
</dbReference>
<keyword evidence="8 11" id="KW-0067">ATP-binding</keyword>
<protein>
    <recommendedName>
        <fullName evidence="11">Hydroxyethylthiazole kinase</fullName>
        <ecNumber evidence="11">2.7.1.50</ecNumber>
    </recommendedName>
    <alternativeName>
        <fullName evidence="11">4-methyl-5-beta-hydroxyethylthiazole kinase</fullName>
        <shortName evidence="11">TH kinase</shortName>
        <shortName evidence="11">Thz kinase</shortName>
    </alternativeName>
</protein>
<dbReference type="PIRSF" id="PIRSF000513">
    <property type="entry name" value="Thz_kinase"/>
    <property type="match status" value="1"/>
</dbReference>
<evidence type="ECO:0000256" key="3">
    <source>
        <dbReference type="ARBA" id="ARBA00004868"/>
    </source>
</evidence>
<dbReference type="PRINTS" id="PR01099">
    <property type="entry name" value="HYETHTZKNASE"/>
</dbReference>
<dbReference type="SUPFAM" id="SSF53613">
    <property type="entry name" value="Ribokinase-like"/>
    <property type="match status" value="1"/>
</dbReference>
<evidence type="ECO:0000256" key="4">
    <source>
        <dbReference type="ARBA" id="ARBA00022679"/>
    </source>
</evidence>
<keyword evidence="7 11" id="KW-0418">Kinase</keyword>
<evidence type="ECO:0000313" key="13">
    <source>
        <dbReference type="Proteomes" id="UP001242903"/>
    </source>
</evidence>
<comment type="catalytic activity">
    <reaction evidence="1 11">
        <text>5-(2-hydroxyethyl)-4-methylthiazole + ATP = 4-methyl-5-(2-phosphooxyethyl)-thiazole + ADP + H(+)</text>
        <dbReference type="Rhea" id="RHEA:24212"/>
        <dbReference type="ChEBI" id="CHEBI:15378"/>
        <dbReference type="ChEBI" id="CHEBI:17957"/>
        <dbReference type="ChEBI" id="CHEBI:30616"/>
        <dbReference type="ChEBI" id="CHEBI:58296"/>
        <dbReference type="ChEBI" id="CHEBI:456216"/>
        <dbReference type="EC" id="2.7.1.50"/>
    </reaction>
</comment>
<dbReference type="HAMAP" id="MF_00228">
    <property type="entry name" value="Thz_kinase"/>
    <property type="match status" value="1"/>
</dbReference>
<comment type="similarity">
    <text evidence="11">Belongs to the Thz kinase family.</text>
</comment>
<feature type="binding site" evidence="11">
    <location>
        <position position="201"/>
    </location>
    <ligand>
        <name>substrate</name>
    </ligand>
</feature>
<comment type="function">
    <text evidence="11">Catalyzes the phosphorylation of the hydroxyl group of 4-methyl-5-beta-hydroxyethylthiazole (THZ).</text>
</comment>
<keyword evidence="4 11" id="KW-0808">Transferase</keyword>
<dbReference type="InterPro" id="IPR029056">
    <property type="entry name" value="Ribokinase-like"/>
</dbReference>
<dbReference type="EC" id="2.7.1.50" evidence="11"/>
<evidence type="ECO:0000256" key="9">
    <source>
        <dbReference type="ARBA" id="ARBA00022842"/>
    </source>
</evidence>
<dbReference type="EMBL" id="JAUCAQ010000020">
    <property type="protein sequence ID" value="MDM7647119.1"/>
    <property type="molecule type" value="Genomic_DNA"/>
</dbReference>
<proteinExistence type="inferred from homology"/>
<keyword evidence="13" id="KW-1185">Reference proteome</keyword>
<dbReference type="Gene3D" id="3.40.1190.20">
    <property type="match status" value="1"/>
</dbReference>
<evidence type="ECO:0000256" key="6">
    <source>
        <dbReference type="ARBA" id="ARBA00022741"/>
    </source>
</evidence>
<feature type="binding site" evidence="11">
    <location>
        <position position="174"/>
    </location>
    <ligand>
        <name>ATP</name>
        <dbReference type="ChEBI" id="CHEBI:30616"/>
    </ligand>
</feature>
<feature type="binding site" evidence="11">
    <location>
        <position position="121"/>
    </location>
    <ligand>
        <name>ATP</name>
        <dbReference type="ChEBI" id="CHEBI:30616"/>
    </ligand>
</feature>
<sequence length="276" mass="30533">MEKIDIKTFDSILPLKNSPLIHCITNDITIETVANTILYIGGKPIMSGDSREFRSLFQTTDALFLNMGRMSETHEKNLKLASQLAYQTKKPMVVDMVGYGITQQRLDLGNEIINTHPAIIKGNSSEMRRIVGLPTSARGIDRSEQDNQDNTVFELIQALKVVAKHQPETVFVATGPIDIVVKGNQCVRLNNGVSLLDRFVGTGDIVGALMTTLLGAGYDAWTSSLFSLSYLNIAGEQAFSKAKGHGIENFRQTFMNELYVLSSHKDWVNDIRPVPS</sequence>
<accession>A0ABT7S0M5</accession>
<name>A0ABT7S0M5_9LACO</name>
<keyword evidence="5 11" id="KW-0479">Metal-binding</keyword>
<evidence type="ECO:0000256" key="7">
    <source>
        <dbReference type="ARBA" id="ARBA00022777"/>
    </source>
</evidence>
<evidence type="ECO:0000256" key="1">
    <source>
        <dbReference type="ARBA" id="ARBA00001771"/>
    </source>
</evidence>
<evidence type="ECO:0000313" key="12">
    <source>
        <dbReference type="EMBL" id="MDM7647119.1"/>
    </source>
</evidence>